<protein>
    <submittedName>
        <fullName evidence="5">Alpha/beta hydrolase protein</fullName>
    </submittedName>
</protein>
<evidence type="ECO:0000256" key="2">
    <source>
        <dbReference type="SAM" id="Phobius"/>
    </source>
</evidence>
<keyword evidence="2" id="KW-0472">Membrane</keyword>
<reference evidence="5" key="2">
    <citation type="submission" date="2019-10" db="EMBL/GenBank/DDBJ databases">
        <title>Conservation and host-specific expression of non-tandemly repeated heterogenous ribosome RNA gene in arbuscular mycorrhizal fungi.</title>
        <authorList>
            <person name="Maeda T."/>
            <person name="Kobayashi Y."/>
            <person name="Nakagawa T."/>
            <person name="Ezawa T."/>
            <person name="Yamaguchi K."/>
            <person name="Bino T."/>
            <person name="Nishimoto Y."/>
            <person name="Shigenobu S."/>
            <person name="Kawaguchi M."/>
        </authorList>
    </citation>
    <scope>NUCLEOTIDE SEQUENCE</scope>
    <source>
        <strain evidence="5">HR1</strain>
    </source>
</reference>
<evidence type="ECO:0000313" key="6">
    <source>
        <dbReference type="Proteomes" id="UP000247702"/>
    </source>
</evidence>
<name>A0A2Z6QNR2_9GLOM</name>
<feature type="domain" description="BD-FAE-like" evidence="3">
    <location>
        <begin position="152"/>
        <end position="373"/>
    </location>
</feature>
<dbReference type="Proteomes" id="UP000615446">
    <property type="component" value="Unassembled WGS sequence"/>
</dbReference>
<dbReference type="SUPFAM" id="SSF53474">
    <property type="entry name" value="alpha/beta-Hydrolases"/>
    <property type="match status" value="1"/>
</dbReference>
<evidence type="ECO:0000259" key="3">
    <source>
        <dbReference type="Pfam" id="PF20434"/>
    </source>
</evidence>
<dbReference type="PANTHER" id="PTHR48081">
    <property type="entry name" value="AB HYDROLASE SUPERFAMILY PROTEIN C4A8.06C"/>
    <property type="match status" value="1"/>
</dbReference>
<sequence>MTDLQIRLLRHALIIALGGSYLICSTFLILMFIPPFTFFGWFFLPIAVGCSVVGAYCIAWLAYLYFAQTDREFNVPFNPKRIIKVNYAVFQLLWNSIFYLPLLAEYGYLRFFVLRKKLRRIIKEDIYYGSQTNTNRLDVYIPDTAKLQQQFSDKATHPVIVFIYGGAWSSGDKIIYSLLALQLRHLGYVVVVPNYTLYPKGKIDLIISDIKRSLVWTKRYINKFGGDPNKIHLMGHSAGAHLAALVTVRDAIIKSRTSSNPATREFTNLEDIDPDLELPKIHGLMLLSGVFDISRHFIWESNRGVEEVSAMARVMGDTQENFALNSPTTLIENALKSKNINFDKLKSLMPAKILFIHGNKDKVVPLESTLRFNGMLNELNIKDLRLRIPAEMGHDDPVTGFMYLYSPFKNNYTFQLLYELADFMSC</sequence>
<dbReference type="GO" id="GO:0004061">
    <property type="term" value="F:arylformamidase activity"/>
    <property type="evidence" value="ECO:0007669"/>
    <property type="project" value="TreeGrafter"/>
</dbReference>
<evidence type="ECO:0000256" key="1">
    <source>
        <dbReference type="ARBA" id="ARBA00022801"/>
    </source>
</evidence>
<dbReference type="InterPro" id="IPR019826">
    <property type="entry name" value="Carboxylesterase_B_AS"/>
</dbReference>
<dbReference type="InterPro" id="IPR029058">
    <property type="entry name" value="AB_hydrolase_fold"/>
</dbReference>
<reference evidence="4 6" key="1">
    <citation type="submission" date="2017-11" db="EMBL/GenBank/DDBJ databases">
        <title>The genome of Rhizophagus clarus HR1 reveals common genetic basis of auxotrophy among arbuscular mycorrhizal fungi.</title>
        <authorList>
            <person name="Kobayashi Y."/>
        </authorList>
    </citation>
    <scope>NUCLEOTIDE SEQUENCE [LARGE SCALE GENOMIC DNA]</scope>
    <source>
        <strain evidence="4 6">HR1</strain>
    </source>
</reference>
<comment type="caution">
    <text evidence="4">The sequence shown here is derived from an EMBL/GenBank/DDBJ whole genome shotgun (WGS) entry which is preliminary data.</text>
</comment>
<dbReference type="OrthoDB" id="6495301at2759"/>
<feature type="transmembrane region" description="Helical" evidence="2">
    <location>
        <begin position="12"/>
        <end position="33"/>
    </location>
</feature>
<dbReference type="EMBL" id="BLAL01000234">
    <property type="protein sequence ID" value="GES94358.1"/>
    <property type="molecule type" value="Genomic_DNA"/>
</dbReference>
<evidence type="ECO:0000313" key="4">
    <source>
        <dbReference type="EMBL" id="GBB91777.1"/>
    </source>
</evidence>
<dbReference type="PANTHER" id="PTHR48081:SF33">
    <property type="entry name" value="KYNURENINE FORMAMIDASE"/>
    <property type="match status" value="1"/>
</dbReference>
<feature type="transmembrane region" description="Helical" evidence="2">
    <location>
        <begin position="87"/>
        <end position="109"/>
    </location>
</feature>
<evidence type="ECO:0000313" key="5">
    <source>
        <dbReference type="EMBL" id="GES94358.1"/>
    </source>
</evidence>
<dbReference type="STRING" id="94130.A0A2Z6QNR2"/>
<dbReference type="Proteomes" id="UP000247702">
    <property type="component" value="Unassembled WGS sequence"/>
</dbReference>
<dbReference type="AlphaFoldDB" id="A0A2Z6QNR2"/>
<accession>A0A2Z6QNR2</accession>
<dbReference type="Pfam" id="PF20434">
    <property type="entry name" value="BD-FAE"/>
    <property type="match status" value="1"/>
</dbReference>
<dbReference type="PROSITE" id="PS00122">
    <property type="entry name" value="CARBOXYLESTERASE_B_1"/>
    <property type="match status" value="1"/>
</dbReference>
<keyword evidence="2" id="KW-1133">Transmembrane helix</keyword>
<keyword evidence="1 5" id="KW-0378">Hydrolase</keyword>
<dbReference type="EMBL" id="BEXD01001019">
    <property type="protein sequence ID" value="GBB91777.1"/>
    <property type="molecule type" value="Genomic_DNA"/>
</dbReference>
<keyword evidence="2" id="KW-0812">Transmembrane</keyword>
<dbReference type="Gene3D" id="3.40.50.1820">
    <property type="entry name" value="alpha/beta hydrolase"/>
    <property type="match status" value="1"/>
</dbReference>
<gene>
    <name evidence="5" type="ORF">RCL2_002109400</name>
    <name evidence="4" type="ORF">RclHR1_19150004</name>
</gene>
<dbReference type="InterPro" id="IPR049492">
    <property type="entry name" value="BD-FAE-like_dom"/>
</dbReference>
<feature type="transmembrane region" description="Helical" evidence="2">
    <location>
        <begin position="39"/>
        <end position="66"/>
    </location>
</feature>
<organism evidence="4 6">
    <name type="scientific">Rhizophagus clarus</name>
    <dbReference type="NCBI Taxonomy" id="94130"/>
    <lineage>
        <taxon>Eukaryota</taxon>
        <taxon>Fungi</taxon>
        <taxon>Fungi incertae sedis</taxon>
        <taxon>Mucoromycota</taxon>
        <taxon>Glomeromycotina</taxon>
        <taxon>Glomeromycetes</taxon>
        <taxon>Glomerales</taxon>
        <taxon>Glomeraceae</taxon>
        <taxon>Rhizophagus</taxon>
    </lineage>
</organism>
<proteinExistence type="predicted"/>
<dbReference type="InterPro" id="IPR050300">
    <property type="entry name" value="GDXG_lipolytic_enzyme"/>
</dbReference>
<keyword evidence="6" id="KW-1185">Reference proteome</keyword>